<accession>A0A6V7PHD0</accession>
<dbReference type="AlphaFoldDB" id="A0A6V7PHD0"/>
<name>A0A6V7PHD0_ANACO</name>
<organism evidence="3">
    <name type="scientific">Ananas comosus var. bracteatus</name>
    <name type="common">red pineapple</name>
    <dbReference type="NCBI Taxonomy" id="296719"/>
    <lineage>
        <taxon>Eukaryota</taxon>
        <taxon>Viridiplantae</taxon>
        <taxon>Streptophyta</taxon>
        <taxon>Embryophyta</taxon>
        <taxon>Tracheophyta</taxon>
        <taxon>Spermatophyta</taxon>
        <taxon>Magnoliopsida</taxon>
        <taxon>Liliopsida</taxon>
        <taxon>Poales</taxon>
        <taxon>Bromeliaceae</taxon>
        <taxon>Bromelioideae</taxon>
        <taxon>Ananas</taxon>
    </lineage>
</organism>
<feature type="region of interest" description="Disordered" evidence="2">
    <location>
        <begin position="201"/>
        <end position="242"/>
    </location>
</feature>
<reference evidence="3" key="1">
    <citation type="submission" date="2020-07" db="EMBL/GenBank/DDBJ databases">
        <authorList>
            <person name="Lin J."/>
        </authorList>
    </citation>
    <scope>NUCLEOTIDE SEQUENCE</scope>
</reference>
<evidence type="ECO:0000256" key="2">
    <source>
        <dbReference type="SAM" id="MobiDB-lite"/>
    </source>
</evidence>
<keyword evidence="1" id="KW-0175">Coiled coil</keyword>
<dbReference type="EMBL" id="LR862148">
    <property type="protein sequence ID" value="CAD1830227.1"/>
    <property type="molecule type" value="Genomic_DNA"/>
</dbReference>
<protein>
    <submittedName>
        <fullName evidence="3">Uncharacterized protein</fullName>
    </submittedName>
</protein>
<feature type="coiled-coil region" evidence="1">
    <location>
        <begin position="107"/>
        <end position="152"/>
    </location>
</feature>
<feature type="compositionally biased region" description="Low complexity" evidence="2">
    <location>
        <begin position="232"/>
        <end position="242"/>
    </location>
</feature>
<evidence type="ECO:0000256" key="1">
    <source>
        <dbReference type="SAM" id="Coils"/>
    </source>
</evidence>
<feature type="compositionally biased region" description="Low complexity" evidence="2">
    <location>
        <begin position="201"/>
        <end position="225"/>
    </location>
</feature>
<evidence type="ECO:0000313" key="3">
    <source>
        <dbReference type="EMBL" id="CAD1830227.1"/>
    </source>
</evidence>
<proteinExistence type="predicted"/>
<sequence>MLTWTPSVKGNFELDELNTLRTFSEVRDTNKIQMRRFSATLWVKKVRSKTKLQLMREVADKVDAHLELALALACELQMHLHSHGVLSKIQEELKTCRKELHVSKETFKNLLMEKSLLEQKVQRLERMTNEEKAELEQKLESTSQALTAAESRLTLRNAELDTLQNSVKSLKNCENLKQTLIGRMSKQLQFYRSKLNLLFDRPSTPSSSTPTASATAAPSLPTSATPRPPSSSSPTTNSAAASRPLSAMVDTLNEIVLLDDGLAACVPPEVGLLRRG</sequence>
<gene>
    <name evidence="3" type="ORF">CB5_LOCUS13438</name>
</gene>